<dbReference type="AlphaFoldDB" id="A0A134AKW0"/>
<organism evidence="1 2">
    <name type="scientific">Aedoeadaptatus coxii</name>
    <dbReference type="NCBI Taxonomy" id="755172"/>
    <lineage>
        <taxon>Bacteria</taxon>
        <taxon>Bacillati</taxon>
        <taxon>Bacillota</taxon>
        <taxon>Tissierellia</taxon>
        <taxon>Tissierellales</taxon>
        <taxon>Peptoniphilaceae</taxon>
        <taxon>Aedoeadaptatus</taxon>
    </lineage>
</organism>
<accession>A0A134AKW0</accession>
<protein>
    <submittedName>
        <fullName evidence="1">Uncharacterized protein</fullName>
    </submittedName>
</protein>
<dbReference type="EMBL" id="LSDG01000002">
    <property type="protein sequence ID" value="KXB68358.1"/>
    <property type="molecule type" value="Genomic_DNA"/>
</dbReference>
<keyword evidence="2" id="KW-1185">Reference proteome</keyword>
<dbReference type="PATRIC" id="fig|755172.3.peg.67"/>
<sequence>MIIHSTFSVVCKRNSFRKDHPFPRKENIHRVKVNILTFLGCILTPYGKAVIGIEWN</sequence>
<reference evidence="2" key="1">
    <citation type="submission" date="2016-01" db="EMBL/GenBank/DDBJ databases">
        <authorList>
            <person name="Mitreva M."/>
            <person name="Pepin K.H."/>
            <person name="Mihindukulasuriya K.A."/>
            <person name="Fulton R."/>
            <person name="Fronick C."/>
            <person name="O'Laughlin M."/>
            <person name="Miner T."/>
            <person name="Herter B."/>
            <person name="Rosa B.A."/>
            <person name="Cordes M."/>
            <person name="Tomlinson C."/>
            <person name="Wollam A."/>
            <person name="Palsikar V.B."/>
            <person name="Mardis E.R."/>
            <person name="Wilson R.K."/>
        </authorList>
    </citation>
    <scope>NUCLEOTIDE SEQUENCE [LARGE SCALE GENOMIC DNA]</scope>
    <source>
        <strain evidence="2">DNF00729</strain>
    </source>
</reference>
<name>A0A134AKW0_9FIRM</name>
<dbReference type="Proteomes" id="UP000070442">
    <property type="component" value="Unassembled WGS sequence"/>
</dbReference>
<proteinExistence type="predicted"/>
<comment type="caution">
    <text evidence="1">The sequence shown here is derived from an EMBL/GenBank/DDBJ whole genome shotgun (WGS) entry which is preliminary data.</text>
</comment>
<evidence type="ECO:0000313" key="2">
    <source>
        <dbReference type="Proteomes" id="UP000070442"/>
    </source>
</evidence>
<gene>
    <name evidence="1" type="ORF">HMPREF1863_00069</name>
</gene>
<evidence type="ECO:0000313" key="1">
    <source>
        <dbReference type="EMBL" id="KXB68358.1"/>
    </source>
</evidence>